<protein>
    <submittedName>
        <fullName evidence="2">Uncharacterized protein</fullName>
    </submittedName>
</protein>
<dbReference type="PANTHER" id="PTHR40038">
    <property type="entry name" value="MEMBRANE-ASSOCIATED PROTEIN TCAA"/>
    <property type="match status" value="1"/>
</dbReference>
<dbReference type="PATRIC" id="fig|1122152.4.peg.530"/>
<evidence type="ECO:0000313" key="3">
    <source>
        <dbReference type="Proteomes" id="UP000051931"/>
    </source>
</evidence>
<comment type="caution">
    <text evidence="2">The sequence shown here is derived from an EMBL/GenBank/DDBJ whole genome shotgun (WGS) entry which is preliminary data.</text>
</comment>
<keyword evidence="3" id="KW-1185">Reference proteome</keyword>
<dbReference type="Proteomes" id="UP000051931">
    <property type="component" value="Unassembled WGS sequence"/>
</dbReference>
<gene>
    <name evidence="2" type="ORF">FC23_GL000522</name>
</gene>
<organism evidence="2 3">
    <name type="scientific">Lactobacillus psittaci DSM 15354</name>
    <dbReference type="NCBI Taxonomy" id="1122152"/>
    <lineage>
        <taxon>Bacteria</taxon>
        <taxon>Bacillati</taxon>
        <taxon>Bacillota</taxon>
        <taxon>Bacilli</taxon>
        <taxon>Lactobacillales</taxon>
        <taxon>Lactobacillaceae</taxon>
        <taxon>Lactobacillus</taxon>
    </lineage>
</organism>
<evidence type="ECO:0000313" key="2">
    <source>
        <dbReference type="EMBL" id="KRL63613.1"/>
    </source>
</evidence>
<name>A0A0R1S3C9_9LACO</name>
<keyword evidence="1" id="KW-0812">Transmembrane</keyword>
<keyword evidence="1" id="KW-0472">Membrane</keyword>
<dbReference type="eggNOG" id="COG4640">
    <property type="taxonomic scope" value="Bacteria"/>
</dbReference>
<dbReference type="PANTHER" id="PTHR40038:SF1">
    <property type="entry name" value="MEMBRANE-ASSOCIATED PROTEIN TCAA"/>
    <property type="match status" value="1"/>
</dbReference>
<dbReference type="STRING" id="1122152.GCA_000425905_00288"/>
<reference evidence="2 3" key="1">
    <citation type="journal article" date="2015" name="Genome Announc.">
        <title>Expanding the biotechnology potential of lactobacilli through comparative genomics of 213 strains and associated genera.</title>
        <authorList>
            <person name="Sun Z."/>
            <person name="Harris H.M."/>
            <person name="McCann A."/>
            <person name="Guo C."/>
            <person name="Argimon S."/>
            <person name="Zhang W."/>
            <person name="Yang X."/>
            <person name="Jeffery I.B."/>
            <person name="Cooney J.C."/>
            <person name="Kagawa T.F."/>
            <person name="Liu W."/>
            <person name="Song Y."/>
            <person name="Salvetti E."/>
            <person name="Wrobel A."/>
            <person name="Rasinkangas P."/>
            <person name="Parkhill J."/>
            <person name="Rea M.C."/>
            <person name="O'Sullivan O."/>
            <person name="Ritari J."/>
            <person name="Douillard F.P."/>
            <person name="Paul Ross R."/>
            <person name="Yang R."/>
            <person name="Briner A.E."/>
            <person name="Felis G.E."/>
            <person name="de Vos W.M."/>
            <person name="Barrangou R."/>
            <person name="Klaenhammer T.R."/>
            <person name="Caufield P.W."/>
            <person name="Cui Y."/>
            <person name="Zhang H."/>
            <person name="O'Toole P.W."/>
        </authorList>
    </citation>
    <scope>NUCLEOTIDE SEQUENCE [LARGE SCALE GENOMIC DNA]</scope>
    <source>
        <strain evidence="2 3">DSM 15354</strain>
    </source>
</reference>
<proteinExistence type="predicted"/>
<sequence length="455" mass="52361">MRKQKKTGNFFSKFIEFKDEIDEPIHHEFIKFNQKFNYQNLFKPLKHAKLSPKKRRVWLIMGIGGAIVLFSFFAGMSYYSRSNQLSRISAYLENPNQTGLVKYITTGKSNAEINSSNIKPFQLYLKTSTKQKNQLIKALTQGKSYQGIKLIQEGYYLVYPKYKLLVPTYNLTAKTNHPNSKLYLNDRYYGVISKSNTNYSKTIRGLFFGQYQAKIKTKVAGRSLTTGEVLTLNQNKQSNLDIKTLSFTIKSVPYGKVYINDKLVAHLNKDGIGHLKSYPINSKTLLYVKYNLDNQNVTSDITNSLALFAKNKQLGKQLNYKKGRYILEPSWAGLIKEDDAQDLLERIFNKKIKTKYFNNGSNNSSYQDLKKMIQGFDKDSKIRSYKMKVKINRILPLGNATSRIDYKVTYIFKHKKDTRTQVLTYTNGKVVKSGKQYVLITAGQGSISKDKTKNN</sequence>
<feature type="transmembrane region" description="Helical" evidence="1">
    <location>
        <begin position="57"/>
        <end position="79"/>
    </location>
</feature>
<accession>A0A0R1S3C9</accession>
<dbReference type="EMBL" id="AZFB01000002">
    <property type="protein sequence ID" value="KRL63613.1"/>
    <property type="molecule type" value="Genomic_DNA"/>
</dbReference>
<dbReference type="AlphaFoldDB" id="A0A0R1S3C9"/>
<keyword evidence="1" id="KW-1133">Transmembrane helix</keyword>
<evidence type="ECO:0000256" key="1">
    <source>
        <dbReference type="SAM" id="Phobius"/>
    </source>
</evidence>